<dbReference type="PANTHER" id="PTHR32347">
    <property type="entry name" value="EFFLUX SYSTEM COMPONENT YKNX-RELATED"/>
    <property type="match status" value="1"/>
</dbReference>
<dbReference type="Gene3D" id="1.10.287.470">
    <property type="entry name" value="Helix hairpin bin"/>
    <property type="match status" value="1"/>
</dbReference>
<comment type="similarity">
    <text evidence="2">Belongs to the membrane fusion protein (MFP) (TC 8.A.1) family.</text>
</comment>
<accession>A0A1H3XQV5</accession>
<evidence type="ECO:0000313" key="8">
    <source>
        <dbReference type="EMBL" id="SEA01769.1"/>
    </source>
</evidence>
<keyword evidence="9" id="KW-1185">Reference proteome</keyword>
<evidence type="ECO:0000259" key="7">
    <source>
        <dbReference type="Pfam" id="PF25967"/>
    </source>
</evidence>
<dbReference type="GO" id="GO:0022857">
    <property type="term" value="F:transmembrane transporter activity"/>
    <property type="evidence" value="ECO:0007669"/>
    <property type="project" value="InterPro"/>
</dbReference>
<dbReference type="STRING" id="408074.SAMN05660909_00434"/>
<dbReference type="InterPro" id="IPR050465">
    <property type="entry name" value="UPF0194_transport"/>
</dbReference>
<proteinExistence type="inferred from homology"/>
<evidence type="ECO:0000313" key="9">
    <source>
        <dbReference type="Proteomes" id="UP000199656"/>
    </source>
</evidence>
<protein>
    <submittedName>
        <fullName evidence="8">HlyD family secretion protein</fullName>
    </submittedName>
</protein>
<reference evidence="9" key="1">
    <citation type="submission" date="2016-10" db="EMBL/GenBank/DDBJ databases">
        <authorList>
            <person name="Varghese N."/>
            <person name="Submissions S."/>
        </authorList>
    </citation>
    <scope>NUCLEOTIDE SEQUENCE [LARGE SCALE GENOMIC DNA]</scope>
    <source>
        <strain evidence="9">DSM 23920</strain>
    </source>
</reference>
<dbReference type="SUPFAM" id="SSF111369">
    <property type="entry name" value="HlyD-like secretion proteins"/>
    <property type="match status" value="1"/>
</dbReference>
<keyword evidence="5" id="KW-0812">Transmembrane</keyword>
<dbReference type="EMBL" id="FNRL01000002">
    <property type="protein sequence ID" value="SEA01769.1"/>
    <property type="molecule type" value="Genomic_DNA"/>
</dbReference>
<dbReference type="Gene3D" id="2.40.420.20">
    <property type="match status" value="1"/>
</dbReference>
<dbReference type="InterPro" id="IPR058625">
    <property type="entry name" value="MdtA-like_BSH"/>
</dbReference>
<dbReference type="InterPro" id="IPR006143">
    <property type="entry name" value="RND_pump_MFP"/>
</dbReference>
<dbReference type="AlphaFoldDB" id="A0A1H3XQV5"/>
<name>A0A1H3XQV5_9BACT</name>
<dbReference type="PANTHER" id="PTHR32347:SF23">
    <property type="entry name" value="BLL5650 PROTEIN"/>
    <property type="match status" value="1"/>
</dbReference>
<gene>
    <name evidence="8" type="ORF">SAMN05660909_00434</name>
</gene>
<feature type="transmembrane region" description="Helical" evidence="5">
    <location>
        <begin position="45"/>
        <end position="62"/>
    </location>
</feature>
<organism evidence="8 9">
    <name type="scientific">Chitinophaga terrae</name>
    <name type="common">ex Kim and Jung 2007</name>
    <dbReference type="NCBI Taxonomy" id="408074"/>
    <lineage>
        <taxon>Bacteria</taxon>
        <taxon>Pseudomonadati</taxon>
        <taxon>Bacteroidota</taxon>
        <taxon>Chitinophagia</taxon>
        <taxon>Chitinophagales</taxon>
        <taxon>Chitinophagaceae</taxon>
        <taxon>Chitinophaga</taxon>
    </lineage>
</organism>
<dbReference type="Gene3D" id="2.40.30.170">
    <property type="match status" value="1"/>
</dbReference>
<dbReference type="Proteomes" id="UP000199656">
    <property type="component" value="Unassembled WGS sequence"/>
</dbReference>
<evidence type="ECO:0000256" key="3">
    <source>
        <dbReference type="ARBA" id="ARBA00023054"/>
    </source>
</evidence>
<evidence type="ECO:0000256" key="4">
    <source>
        <dbReference type="SAM" id="Coils"/>
    </source>
</evidence>
<feature type="domain" description="Multidrug resistance protein MdtA-like barrel-sandwich hybrid" evidence="6">
    <location>
        <begin position="109"/>
        <end position="286"/>
    </location>
</feature>
<dbReference type="Pfam" id="PF25967">
    <property type="entry name" value="RND-MFP_C"/>
    <property type="match status" value="1"/>
</dbReference>
<keyword evidence="5" id="KW-1133">Transmembrane helix</keyword>
<dbReference type="Gene3D" id="2.40.50.100">
    <property type="match status" value="1"/>
</dbReference>
<evidence type="ECO:0000256" key="1">
    <source>
        <dbReference type="ARBA" id="ARBA00004196"/>
    </source>
</evidence>
<evidence type="ECO:0000256" key="5">
    <source>
        <dbReference type="SAM" id="Phobius"/>
    </source>
</evidence>
<dbReference type="GO" id="GO:0016020">
    <property type="term" value="C:membrane"/>
    <property type="evidence" value="ECO:0007669"/>
    <property type="project" value="InterPro"/>
</dbReference>
<dbReference type="Pfam" id="PF25917">
    <property type="entry name" value="BSH_RND"/>
    <property type="match status" value="1"/>
</dbReference>
<keyword evidence="5" id="KW-0472">Membrane</keyword>
<dbReference type="InterPro" id="IPR058627">
    <property type="entry name" value="MdtA-like_C"/>
</dbReference>
<evidence type="ECO:0000256" key="2">
    <source>
        <dbReference type="ARBA" id="ARBA00009477"/>
    </source>
</evidence>
<dbReference type="GO" id="GO:0030313">
    <property type="term" value="C:cell envelope"/>
    <property type="evidence" value="ECO:0007669"/>
    <property type="project" value="UniProtKB-SubCell"/>
</dbReference>
<comment type="subcellular location">
    <subcellularLocation>
        <location evidence="1">Cell envelope</location>
    </subcellularLocation>
</comment>
<keyword evidence="3 4" id="KW-0175">Coiled coil</keyword>
<feature type="coiled-coil region" evidence="4">
    <location>
        <begin position="228"/>
        <end position="262"/>
    </location>
</feature>
<evidence type="ECO:0000259" key="6">
    <source>
        <dbReference type="Pfam" id="PF25917"/>
    </source>
</evidence>
<feature type="domain" description="Multidrug resistance protein MdtA-like C-terminal permuted SH3" evidence="7">
    <location>
        <begin position="372"/>
        <end position="430"/>
    </location>
</feature>
<sequence>MKSAVVAYFVLWHVDWISTGSNFSLKHMDRKLEKKFWSKKRIMMIGGGAAIALLLLYTLIFADHRATLNVEKDKITIATVKKGTFDVYIAVTAVVMPLKTIRLDAIEGGYVSRKYLEGGSMVKAGDSILKLDNQHMMMDFVNHETEIYRLRNELQNTRLQIRQQEFTMQQAISELDMKINTAKDLYDRNKQLVEEKIIARQEFNKNKYELEGLLRQKEIQQESQKYQLENARTQISQLEGTLARTQQNLELMRQNLNSLIVRAPVSGQLSSIDVEVGSSITAGQNIGQIDDLNGFKLRADIDEHYVSQVFPGLKATFEFDGKTYDMVVTKVYPEVKSGRFQADMNFEKETPQGIRRGQSSPIRLVLGKSAEAILLPLGGFFSDTGGNWVYVLDKSGNKAVKRNISLGRKNPLYFEVLDGLQPGDQVIVSSYENFGNKDVLSF</sequence>
<dbReference type="NCBIfam" id="TIGR01730">
    <property type="entry name" value="RND_mfp"/>
    <property type="match status" value="1"/>
</dbReference>